<dbReference type="PANTHER" id="PTHR42859:SF17">
    <property type="entry name" value="ELECTRON TRANSPORT PROTEIN HYDN-RELATED"/>
    <property type="match status" value="1"/>
</dbReference>
<dbReference type="Gene3D" id="3.30.70.20">
    <property type="match status" value="2"/>
</dbReference>
<gene>
    <name evidence="7" type="ORF">MFMK1_003127</name>
</gene>
<feature type="domain" description="4Fe-4S ferredoxin-type" evidence="6">
    <location>
        <begin position="2"/>
        <end position="31"/>
    </location>
</feature>
<dbReference type="EMBL" id="CP121694">
    <property type="protein sequence ID" value="WRO23270.1"/>
    <property type="molecule type" value="Genomic_DNA"/>
</dbReference>
<evidence type="ECO:0000256" key="1">
    <source>
        <dbReference type="ARBA" id="ARBA00022485"/>
    </source>
</evidence>
<dbReference type="AlphaFoldDB" id="A0AAU0USM1"/>
<organism evidence="7 8">
    <name type="scientific">Metallumcola ferriviriculae</name>
    <dbReference type="NCBI Taxonomy" id="3039180"/>
    <lineage>
        <taxon>Bacteria</taxon>
        <taxon>Bacillati</taxon>
        <taxon>Bacillota</taxon>
        <taxon>Clostridia</taxon>
        <taxon>Neomoorellales</taxon>
        <taxon>Desulfitibacteraceae</taxon>
        <taxon>Metallumcola</taxon>
    </lineage>
</organism>
<protein>
    <submittedName>
        <fullName evidence="7">4Fe-4S dicluster domain-containing protein</fullName>
    </submittedName>
</protein>
<evidence type="ECO:0000313" key="7">
    <source>
        <dbReference type="EMBL" id="WRO23270.1"/>
    </source>
</evidence>
<keyword evidence="8" id="KW-1185">Reference proteome</keyword>
<keyword evidence="5" id="KW-0411">Iron-sulfur</keyword>
<dbReference type="PANTHER" id="PTHR42859">
    <property type="entry name" value="OXIDOREDUCTASE"/>
    <property type="match status" value="1"/>
</dbReference>
<dbReference type="InterPro" id="IPR017896">
    <property type="entry name" value="4Fe4S_Fe-S-bd"/>
</dbReference>
<keyword evidence="1" id="KW-0004">4Fe-4S</keyword>
<dbReference type="Pfam" id="PF13247">
    <property type="entry name" value="Fer4_11"/>
    <property type="match status" value="1"/>
</dbReference>
<dbReference type="SUPFAM" id="SSF54862">
    <property type="entry name" value="4Fe-4S ferredoxins"/>
    <property type="match status" value="1"/>
</dbReference>
<dbReference type="RefSeq" id="WP_366922652.1">
    <property type="nucleotide sequence ID" value="NZ_CP121694.1"/>
</dbReference>
<dbReference type="GO" id="GO:0046872">
    <property type="term" value="F:metal ion binding"/>
    <property type="evidence" value="ECO:0007669"/>
    <property type="project" value="UniProtKB-KW"/>
</dbReference>
<evidence type="ECO:0000256" key="4">
    <source>
        <dbReference type="ARBA" id="ARBA00023004"/>
    </source>
</evidence>
<dbReference type="PROSITE" id="PS51379">
    <property type="entry name" value="4FE4S_FER_2"/>
    <property type="match status" value="2"/>
</dbReference>
<dbReference type="GO" id="GO:0051539">
    <property type="term" value="F:4 iron, 4 sulfur cluster binding"/>
    <property type="evidence" value="ECO:0007669"/>
    <property type="project" value="UniProtKB-KW"/>
</dbReference>
<dbReference type="InterPro" id="IPR050294">
    <property type="entry name" value="RnfB_subfamily"/>
</dbReference>
<accession>A0AAU0USM1</accession>
<keyword evidence="4" id="KW-0408">Iron</keyword>
<dbReference type="InterPro" id="IPR017900">
    <property type="entry name" value="4Fe4S_Fe_S_CS"/>
</dbReference>
<evidence type="ECO:0000256" key="2">
    <source>
        <dbReference type="ARBA" id="ARBA00022723"/>
    </source>
</evidence>
<evidence type="ECO:0000313" key="8">
    <source>
        <dbReference type="Proteomes" id="UP001329915"/>
    </source>
</evidence>
<dbReference type="CDD" id="cd10563">
    <property type="entry name" value="CooF_like"/>
    <property type="match status" value="1"/>
</dbReference>
<name>A0AAU0USM1_9FIRM</name>
<dbReference type="PROSITE" id="PS00198">
    <property type="entry name" value="4FE4S_FER_1"/>
    <property type="match status" value="1"/>
</dbReference>
<keyword evidence="2" id="KW-0479">Metal-binding</keyword>
<reference evidence="7 8" key="1">
    <citation type="submission" date="2023-04" db="EMBL/GenBank/DDBJ databases">
        <authorList>
            <person name="Hsu D."/>
        </authorList>
    </citation>
    <scope>NUCLEOTIDE SEQUENCE [LARGE SCALE GENOMIC DNA]</scope>
    <source>
        <strain evidence="7 8">MK1</strain>
    </source>
</reference>
<evidence type="ECO:0000256" key="5">
    <source>
        <dbReference type="ARBA" id="ARBA00023014"/>
    </source>
</evidence>
<sequence>MKKIYAREEHCIGCRLCEIHCSAAHSKYPDDLVKAFKKAEVLPVPRVKVEEDIPLSFALQCRHCEEPHCLTACITGAMYRDEKTGAILNDPERCVGCWTCIVVCPYGAIFRDEGVGKVVAKCDLCLEQGEPACVANCPNAALVLKEKGGE</sequence>
<keyword evidence="3" id="KW-0677">Repeat</keyword>
<feature type="domain" description="4Fe-4S ferredoxin-type" evidence="6">
    <location>
        <begin position="85"/>
        <end position="114"/>
    </location>
</feature>
<evidence type="ECO:0000259" key="6">
    <source>
        <dbReference type="PROSITE" id="PS51379"/>
    </source>
</evidence>
<dbReference type="Proteomes" id="UP001329915">
    <property type="component" value="Chromosome"/>
</dbReference>
<proteinExistence type="predicted"/>
<dbReference type="KEGG" id="dbc:MFMK1_003127"/>
<evidence type="ECO:0000256" key="3">
    <source>
        <dbReference type="ARBA" id="ARBA00022737"/>
    </source>
</evidence>